<dbReference type="GO" id="GO:0042803">
    <property type="term" value="F:protein homodimerization activity"/>
    <property type="evidence" value="ECO:0007669"/>
    <property type="project" value="UniProtKB-ARBA"/>
</dbReference>
<protein>
    <recommendedName>
        <fullName evidence="10">Serine hydroxymethyltransferase</fullName>
        <shortName evidence="10">SHMT</shortName>
        <shortName evidence="10">Serine methylase</shortName>
        <ecNumber evidence="10">2.1.2.1</ecNumber>
    </recommendedName>
</protein>
<dbReference type="PANTHER" id="PTHR11680:SF35">
    <property type="entry name" value="SERINE HYDROXYMETHYLTRANSFERASE 1"/>
    <property type="match status" value="1"/>
</dbReference>
<dbReference type="GO" id="GO:0005829">
    <property type="term" value="C:cytosol"/>
    <property type="evidence" value="ECO:0007669"/>
    <property type="project" value="TreeGrafter"/>
</dbReference>
<keyword evidence="7 10" id="KW-0808">Transferase</keyword>
<feature type="binding site" evidence="10">
    <location>
        <position position="119"/>
    </location>
    <ligand>
        <name>(6S)-5,6,7,8-tetrahydrofolate</name>
        <dbReference type="ChEBI" id="CHEBI:57453"/>
    </ligand>
</feature>
<evidence type="ECO:0000259" key="12">
    <source>
        <dbReference type="Pfam" id="PF00464"/>
    </source>
</evidence>
<dbReference type="Gene3D" id="3.90.1150.10">
    <property type="entry name" value="Aspartate Aminotransferase, domain 1"/>
    <property type="match status" value="1"/>
</dbReference>
<feature type="site" description="Plays an important role in substrate specificity" evidence="10">
    <location>
        <position position="227"/>
    </location>
</feature>
<dbReference type="GO" id="GO:0030170">
    <property type="term" value="F:pyridoxal phosphate binding"/>
    <property type="evidence" value="ECO:0007669"/>
    <property type="project" value="UniProtKB-UniRule"/>
</dbReference>
<comment type="similarity">
    <text evidence="3 10">Belongs to the SHMT family.</text>
</comment>
<evidence type="ECO:0000313" key="13">
    <source>
        <dbReference type="EMBL" id="HIY79200.1"/>
    </source>
</evidence>
<keyword evidence="8 10" id="KW-0663">Pyridoxal phosphate</keyword>
<dbReference type="Pfam" id="PF00464">
    <property type="entry name" value="SHMT"/>
    <property type="match status" value="1"/>
</dbReference>
<evidence type="ECO:0000256" key="1">
    <source>
        <dbReference type="ARBA" id="ARBA00001933"/>
    </source>
</evidence>
<dbReference type="InterPro" id="IPR015421">
    <property type="entry name" value="PyrdxlP-dep_Trfase_major"/>
</dbReference>
<comment type="cofactor">
    <cofactor evidence="1 10 11">
        <name>pyridoxal 5'-phosphate</name>
        <dbReference type="ChEBI" id="CHEBI:597326"/>
    </cofactor>
</comment>
<proteinExistence type="inferred from homology"/>
<comment type="caution">
    <text evidence="10">Lacks conserved residue(s) required for the propagation of feature annotation.</text>
</comment>
<comment type="function">
    <text evidence="9">Catalyzes the reversible interconversion of serine and glycine with tetrahydrofolate (THF) serving as the one-carbon carrier. This reaction serves as the major source of one-carbon groups required for the biosynthesis of purines, thymidylate, methionine, and other important biomolecules. Also exhibits THF-independent aldolase activity toward beta-hydroxyamino acids, producing glycine and aldehydes, via a retro-aldol mechanism. Thus, is able to catalyze the cleavage of L-allo-threonine.</text>
</comment>
<feature type="modified residue" description="N6-(pyridoxal phosphate)lysine" evidence="10 11">
    <location>
        <position position="228"/>
    </location>
</feature>
<evidence type="ECO:0000256" key="9">
    <source>
        <dbReference type="ARBA" id="ARBA00054606"/>
    </source>
</evidence>
<feature type="domain" description="Serine hydroxymethyltransferase-like" evidence="12">
    <location>
        <begin position="6"/>
        <end position="384"/>
    </location>
</feature>
<dbReference type="GO" id="GO:0035999">
    <property type="term" value="P:tetrahydrofolate interconversion"/>
    <property type="evidence" value="ECO:0007669"/>
    <property type="project" value="UniProtKB-UniRule"/>
</dbReference>
<keyword evidence="6 10" id="KW-0554">One-carbon metabolism</keyword>
<evidence type="ECO:0000256" key="5">
    <source>
        <dbReference type="ARBA" id="ARBA00022490"/>
    </source>
</evidence>
<dbReference type="AlphaFoldDB" id="A0A9D2CH46"/>
<comment type="pathway">
    <text evidence="10">Amino-acid biosynthesis; glycine biosynthesis; glycine from L-serine: step 1/1.</text>
</comment>
<dbReference type="EMBL" id="DXCP01000014">
    <property type="protein sequence ID" value="HIY79200.1"/>
    <property type="molecule type" value="Genomic_DNA"/>
</dbReference>
<dbReference type="Proteomes" id="UP000824133">
    <property type="component" value="Unassembled WGS sequence"/>
</dbReference>
<comment type="subunit">
    <text evidence="4 10">Homodimer.</text>
</comment>
<dbReference type="NCBIfam" id="NF000586">
    <property type="entry name" value="PRK00011.1"/>
    <property type="match status" value="1"/>
</dbReference>
<evidence type="ECO:0000256" key="4">
    <source>
        <dbReference type="ARBA" id="ARBA00011738"/>
    </source>
</evidence>
<dbReference type="CDD" id="cd00378">
    <property type="entry name" value="SHMT"/>
    <property type="match status" value="1"/>
</dbReference>
<dbReference type="InterPro" id="IPR015422">
    <property type="entry name" value="PyrdxlP-dep_Trfase_small"/>
</dbReference>
<evidence type="ECO:0000256" key="3">
    <source>
        <dbReference type="ARBA" id="ARBA00006376"/>
    </source>
</evidence>
<dbReference type="InterPro" id="IPR049943">
    <property type="entry name" value="Ser_HO-MeTrfase-like"/>
</dbReference>
<organism evidence="13 14">
    <name type="scientific">Candidatus Olsenella excrementavium</name>
    <dbReference type="NCBI Taxonomy" id="2838709"/>
    <lineage>
        <taxon>Bacteria</taxon>
        <taxon>Bacillati</taxon>
        <taxon>Actinomycetota</taxon>
        <taxon>Coriobacteriia</taxon>
        <taxon>Coriobacteriales</taxon>
        <taxon>Atopobiaceae</taxon>
        <taxon>Olsenella</taxon>
    </lineage>
</organism>
<dbReference type="Gene3D" id="3.40.640.10">
    <property type="entry name" value="Type I PLP-dependent aspartate aminotransferase-like (Major domain)"/>
    <property type="match status" value="1"/>
</dbReference>
<comment type="pathway">
    <text evidence="10">One-carbon metabolism; tetrahydrofolate interconversion.</text>
</comment>
<dbReference type="InterPro" id="IPR001085">
    <property type="entry name" value="Ser_HO-MeTrfase"/>
</dbReference>
<evidence type="ECO:0000256" key="8">
    <source>
        <dbReference type="ARBA" id="ARBA00022898"/>
    </source>
</evidence>
<reference evidence="13" key="2">
    <citation type="submission" date="2021-04" db="EMBL/GenBank/DDBJ databases">
        <authorList>
            <person name="Gilroy R."/>
        </authorList>
    </citation>
    <scope>NUCLEOTIDE SEQUENCE</scope>
    <source>
        <strain evidence="13">ChiHjej10B9-743</strain>
    </source>
</reference>
<evidence type="ECO:0000256" key="11">
    <source>
        <dbReference type="PIRSR" id="PIRSR000412-50"/>
    </source>
</evidence>
<evidence type="ECO:0000256" key="7">
    <source>
        <dbReference type="ARBA" id="ARBA00022679"/>
    </source>
</evidence>
<reference evidence="13" key="1">
    <citation type="journal article" date="2021" name="PeerJ">
        <title>Extensive microbial diversity within the chicken gut microbiome revealed by metagenomics and culture.</title>
        <authorList>
            <person name="Gilroy R."/>
            <person name="Ravi A."/>
            <person name="Getino M."/>
            <person name="Pursley I."/>
            <person name="Horton D.L."/>
            <person name="Alikhan N.F."/>
            <person name="Baker D."/>
            <person name="Gharbi K."/>
            <person name="Hall N."/>
            <person name="Watson M."/>
            <person name="Adriaenssens E.M."/>
            <person name="Foster-Nyarko E."/>
            <person name="Jarju S."/>
            <person name="Secka A."/>
            <person name="Antonio M."/>
            <person name="Oren A."/>
            <person name="Chaudhuri R.R."/>
            <person name="La Ragione R."/>
            <person name="Hildebrand F."/>
            <person name="Pallen M.J."/>
        </authorList>
    </citation>
    <scope>NUCLEOTIDE SEQUENCE</scope>
    <source>
        <strain evidence="13">ChiHjej10B9-743</strain>
    </source>
</reference>
<dbReference type="HAMAP" id="MF_00051">
    <property type="entry name" value="SHMT"/>
    <property type="match status" value="1"/>
</dbReference>
<dbReference type="GO" id="GO:0004372">
    <property type="term" value="F:glycine hydroxymethyltransferase activity"/>
    <property type="evidence" value="ECO:0007669"/>
    <property type="project" value="UniProtKB-UniRule"/>
</dbReference>
<dbReference type="InterPro" id="IPR019798">
    <property type="entry name" value="Ser_HO-MeTrfase_PLP_BS"/>
</dbReference>
<feature type="binding site" evidence="10">
    <location>
        <begin position="353"/>
        <end position="355"/>
    </location>
    <ligand>
        <name>(6S)-5,6,7,8-tetrahydrofolate</name>
        <dbReference type="ChEBI" id="CHEBI:57453"/>
    </ligand>
</feature>
<accession>A0A9D2CH46</accession>
<dbReference type="SUPFAM" id="SSF53383">
    <property type="entry name" value="PLP-dependent transferases"/>
    <property type="match status" value="1"/>
</dbReference>
<dbReference type="InterPro" id="IPR015424">
    <property type="entry name" value="PyrdxlP-dep_Trfase"/>
</dbReference>
<name>A0A9D2CH46_9ACTN</name>
<dbReference type="PANTHER" id="PTHR11680">
    <property type="entry name" value="SERINE HYDROXYMETHYLTRANSFERASE"/>
    <property type="match status" value="1"/>
</dbReference>
<comment type="caution">
    <text evidence="13">The sequence shown here is derived from an EMBL/GenBank/DDBJ whole genome shotgun (WGS) entry which is preliminary data.</text>
</comment>
<feature type="binding site" evidence="10">
    <location>
        <begin position="123"/>
        <end position="125"/>
    </location>
    <ligand>
        <name>(6S)-5,6,7,8-tetrahydrofolate</name>
        <dbReference type="ChEBI" id="CHEBI:57453"/>
    </ligand>
</feature>
<evidence type="ECO:0000256" key="2">
    <source>
        <dbReference type="ARBA" id="ARBA00004496"/>
    </source>
</evidence>
<evidence type="ECO:0000313" key="14">
    <source>
        <dbReference type="Proteomes" id="UP000824133"/>
    </source>
</evidence>
<dbReference type="EC" id="2.1.2.1" evidence="10"/>
<sequence length="418" mass="44262">MTYEHLSASDPEVFSAVGDELRRQRSSIELIASENFVSLAVMEAVGSPLTNKYAEGLPGKRYYGGCWAVDKVEDLARERAKRLFGAGFANVQPHSGAQANYAALAALAQPGDTILGMALDNGGHLTHGSPANFSGKLYNVVSYGVDAQTERIDMDAVESLAREHRPKVIIAGASAYPRVIDFERFAEIAHSVGAYLMVDMAHIAGLVATGRHPSPVPHADVVTTTTHKTLRGPRGGLILCNDPDLAKKVDSAVFPGSQGGPLEHVIAGKAVAFGEALAPEFATYADAILANARALGRGMESRGLRLVSGGTDNHLLLVDLTAAGDVTGKDAERALDGVGITVNKNTIPGEVRSPFVTSGIRVGSAAVTTRGFDERECERVGELIGDVVTHMGSEDVADRVSFEVRELLDAHPLYPELD</sequence>
<dbReference type="InterPro" id="IPR039429">
    <property type="entry name" value="SHMT-like_dom"/>
</dbReference>
<evidence type="ECO:0000256" key="6">
    <source>
        <dbReference type="ARBA" id="ARBA00022563"/>
    </source>
</evidence>
<keyword evidence="10" id="KW-0028">Amino-acid biosynthesis</keyword>
<evidence type="ECO:0000256" key="10">
    <source>
        <dbReference type="HAMAP-Rule" id="MF_00051"/>
    </source>
</evidence>
<dbReference type="PROSITE" id="PS00096">
    <property type="entry name" value="SHMT"/>
    <property type="match status" value="1"/>
</dbReference>
<dbReference type="PIRSF" id="PIRSF000412">
    <property type="entry name" value="SHMT"/>
    <property type="match status" value="1"/>
</dbReference>
<comment type="subcellular location">
    <subcellularLocation>
        <location evidence="2 10">Cytoplasm</location>
    </subcellularLocation>
</comment>
<dbReference type="GO" id="GO:0019264">
    <property type="term" value="P:glycine biosynthetic process from serine"/>
    <property type="evidence" value="ECO:0007669"/>
    <property type="project" value="UniProtKB-UniRule"/>
</dbReference>
<gene>
    <name evidence="10" type="primary">glyA</name>
    <name evidence="13" type="ORF">IAA42_02030</name>
</gene>
<dbReference type="FunFam" id="3.40.640.10:FF:000001">
    <property type="entry name" value="Serine hydroxymethyltransferase"/>
    <property type="match status" value="1"/>
</dbReference>
<keyword evidence="5 10" id="KW-0963">Cytoplasm</keyword>
<comment type="catalytic activity">
    <reaction evidence="10">
        <text>(6R)-5,10-methylene-5,6,7,8-tetrahydrofolate + glycine + H2O = (6S)-5,6,7,8-tetrahydrofolate + L-serine</text>
        <dbReference type="Rhea" id="RHEA:15481"/>
        <dbReference type="ChEBI" id="CHEBI:15377"/>
        <dbReference type="ChEBI" id="CHEBI:15636"/>
        <dbReference type="ChEBI" id="CHEBI:33384"/>
        <dbReference type="ChEBI" id="CHEBI:57305"/>
        <dbReference type="ChEBI" id="CHEBI:57453"/>
        <dbReference type="EC" id="2.1.2.1"/>
    </reaction>
</comment>